<feature type="binding site" evidence="5">
    <location>
        <position position="43"/>
    </location>
    <ligand>
        <name>ATP</name>
        <dbReference type="ChEBI" id="CHEBI:30616"/>
    </ligand>
</feature>
<dbReference type="EC" id="2.7.11.1" evidence="9"/>
<evidence type="ECO:0000256" key="3">
    <source>
        <dbReference type="ARBA" id="ARBA00022777"/>
    </source>
</evidence>
<evidence type="ECO:0000256" key="4">
    <source>
        <dbReference type="ARBA" id="ARBA00022840"/>
    </source>
</evidence>
<dbReference type="PANTHER" id="PTHR43289:SF34">
    <property type="entry name" value="SERINE_THREONINE-PROTEIN KINASE YBDM-RELATED"/>
    <property type="match status" value="1"/>
</dbReference>
<dbReference type="PANTHER" id="PTHR43289">
    <property type="entry name" value="MITOGEN-ACTIVATED PROTEIN KINASE KINASE KINASE 20-RELATED"/>
    <property type="match status" value="1"/>
</dbReference>
<dbReference type="CDD" id="cd14014">
    <property type="entry name" value="STKc_PknB_like"/>
    <property type="match status" value="1"/>
</dbReference>
<keyword evidence="1 9" id="KW-0808">Transferase</keyword>
<feature type="compositionally biased region" description="Low complexity" evidence="6">
    <location>
        <begin position="345"/>
        <end position="361"/>
    </location>
</feature>
<dbReference type="RefSeq" id="WP_282542572.1">
    <property type="nucleotide sequence ID" value="NZ_JASCIQ010000011.1"/>
</dbReference>
<feature type="region of interest" description="Disordered" evidence="6">
    <location>
        <begin position="299"/>
        <end position="364"/>
    </location>
</feature>
<dbReference type="Pfam" id="PF00069">
    <property type="entry name" value="Pkinase"/>
    <property type="match status" value="1"/>
</dbReference>
<dbReference type="Gene3D" id="1.10.510.10">
    <property type="entry name" value="Transferase(Phosphotransferase) domain 1"/>
    <property type="match status" value="1"/>
</dbReference>
<dbReference type="PROSITE" id="PS00107">
    <property type="entry name" value="PROTEIN_KINASE_ATP"/>
    <property type="match status" value="1"/>
</dbReference>
<sequence length="612" mass="63903">MEQLAPDEPREIAGYRLQGRLGQGGMGVVYLSHTRGGQPVALKVVRREYAQDPLFKERFSQEVAAARRVQGPYTAPVLDSRTEDGELWLATAYVPGPPLSEAVSRHGALPLRTVLQLAGGVAEALQTIHGAGIVHRDLKPSNVLLGADGPRVIDFGIARAADTAALTGTNVALGTPAYMAPEQATGGDITPALDVFALGLVLHYAVTGTHAYGEGPSQAILHRIVANEPQLDGCPQELRGLVESCLSRDPAARPTPAEIVEHCHAAAGAAGLDRSEGWWLPPGLAQAVEQQEHTMRIAASTPQPPQHAPQPGPVADLPTQPPNSPPQQPSYPQAPSTPPPPPSAPQQYATPVPQQQTAADTAPRRRRTGLIVAGAVVAVVAVGAGSVLGYKMLAEDDTLPSTEAGGQTTGGPDQNAGGSQQPTGDGSAADSGGGEGSSGGEQQPAPGGAKTEAGWRLTVQDKTVTIAGPKPEKATNVSKCDTVHVDVDNDFRVTRPGNIDAADYLGALAYHACAEPEEEEGLQATDGSIMNTVTAEFPTPSACLKAARDSSLPNPIPLDELRDDSFLKKGVGICVETADKAVAHLWIRKVNRDTPDSLPTYLTTATLWEPEK</sequence>
<protein>
    <submittedName>
        <fullName evidence="9">Serine/threonine-protein kinase</fullName>
        <ecNumber evidence="9">2.7.11.1</ecNumber>
    </submittedName>
</protein>
<evidence type="ECO:0000259" key="8">
    <source>
        <dbReference type="PROSITE" id="PS50011"/>
    </source>
</evidence>
<organism evidence="9 10">
    <name type="scientific">Streptomyces cavernicola</name>
    <dbReference type="NCBI Taxonomy" id="3043613"/>
    <lineage>
        <taxon>Bacteria</taxon>
        <taxon>Bacillati</taxon>
        <taxon>Actinomycetota</taxon>
        <taxon>Actinomycetes</taxon>
        <taxon>Kitasatosporales</taxon>
        <taxon>Streptomycetaceae</taxon>
        <taxon>Streptomyces</taxon>
    </lineage>
</organism>
<keyword evidence="7" id="KW-1133">Transmembrane helix</keyword>
<feature type="domain" description="Protein kinase" evidence="8">
    <location>
        <begin position="15"/>
        <end position="267"/>
    </location>
</feature>
<comment type="caution">
    <text evidence="9">The sequence shown here is derived from an EMBL/GenBank/DDBJ whole genome shotgun (WGS) entry which is preliminary data.</text>
</comment>
<accession>A0ABT6S947</accession>
<evidence type="ECO:0000256" key="6">
    <source>
        <dbReference type="SAM" id="MobiDB-lite"/>
    </source>
</evidence>
<feature type="compositionally biased region" description="Pro residues" evidence="6">
    <location>
        <begin position="335"/>
        <end position="344"/>
    </location>
</feature>
<evidence type="ECO:0000313" key="9">
    <source>
        <dbReference type="EMBL" id="MDI3404624.1"/>
    </source>
</evidence>
<dbReference type="SUPFAM" id="SSF56112">
    <property type="entry name" value="Protein kinase-like (PK-like)"/>
    <property type="match status" value="1"/>
</dbReference>
<feature type="transmembrane region" description="Helical" evidence="7">
    <location>
        <begin position="370"/>
        <end position="390"/>
    </location>
</feature>
<dbReference type="Proteomes" id="UP001223978">
    <property type="component" value="Unassembled WGS sequence"/>
</dbReference>
<dbReference type="InterPro" id="IPR008271">
    <property type="entry name" value="Ser/Thr_kinase_AS"/>
</dbReference>
<dbReference type="EMBL" id="JASCIQ010000011">
    <property type="protein sequence ID" value="MDI3404624.1"/>
    <property type="molecule type" value="Genomic_DNA"/>
</dbReference>
<feature type="compositionally biased region" description="Polar residues" evidence="6">
    <location>
        <begin position="399"/>
        <end position="423"/>
    </location>
</feature>
<evidence type="ECO:0000313" key="10">
    <source>
        <dbReference type="Proteomes" id="UP001223978"/>
    </source>
</evidence>
<evidence type="ECO:0000256" key="1">
    <source>
        <dbReference type="ARBA" id="ARBA00022679"/>
    </source>
</evidence>
<proteinExistence type="predicted"/>
<keyword evidence="2 5" id="KW-0547">Nucleotide-binding</keyword>
<dbReference type="InterPro" id="IPR017441">
    <property type="entry name" value="Protein_kinase_ATP_BS"/>
</dbReference>
<feature type="compositionally biased region" description="Pro residues" evidence="6">
    <location>
        <begin position="319"/>
        <end position="329"/>
    </location>
</feature>
<dbReference type="PROSITE" id="PS50011">
    <property type="entry name" value="PROTEIN_KINASE_DOM"/>
    <property type="match status" value="1"/>
</dbReference>
<keyword evidence="4 5" id="KW-0067">ATP-binding</keyword>
<dbReference type="Gene3D" id="3.30.200.20">
    <property type="entry name" value="Phosphorylase Kinase, domain 1"/>
    <property type="match status" value="1"/>
</dbReference>
<keyword evidence="7" id="KW-0472">Membrane</keyword>
<dbReference type="PROSITE" id="PS00108">
    <property type="entry name" value="PROTEIN_KINASE_ST"/>
    <property type="match status" value="1"/>
</dbReference>
<evidence type="ECO:0000256" key="7">
    <source>
        <dbReference type="SAM" id="Phobius"/>
    </source>
</evidence>
<dbReference type="InterPro" id="IPR011009">
    <property type="entry name" value="Kinase-like_dom_sf"/>
</dbReference>
<feature type="region of interest" description="Disordered" evidence="6">
    <location>
        <begin position="399"/>
        <end position="456"/>
    </location>
</feature>
<evidence type="ECO:0000256" key="2">
    <source>
        <dbReference type="ARBA" id="ARBA00022741"/>
    </source>
</evidence>
<dbReference type="GO" id="GO:0004674">
    <property type="term" value="F:protein serine/threonine kinase activity"/>
    <property type="evidence" value="ECO:0007669"/>
    <property type="project" value="UniProtKB-EC"/>
</dbReference>
<keyword evidence="7" id="KW-0812">Transmembrane</keyword>
<keyword evidence="3 9" id="KW-0418">Kinase</keyword>
<dbReference type="InterPro" id="IPR000719">
    <property type="entry name" value="Prot_kinase_dom"/>
</dbReference>
<feature type="compositionally biased region" description="Pro residues" evidence="6">
    <location>
        <begin position="302"/>
        <end position="312"/>
    </location>
</feature>
<evidence type="ECO:0000256" key="5">
    <source>
        <dbReference type="PROSITE-ProRule" id="PRU10141"/>
    </source>
</evidence>
<gene>
    <name evidence="9" type="ORF">QIS96_12440</name>
</gene>
<name>A0ABT6S947_9ACTN</name>
<keyword evidence="10" id="KW-1185">Reference proteome</keyword>
<dbReference type="SMART" id="SM00220">
    <property type="entry name" value="S_TKc"/>
    <property type="match status" value="1"/>
</dbReference>
<reference evidence="9 10" key="1">
    <citation type="submission" date="2023-05" db="EMBL/GenBank/DDBJ databases">
        <title>Draft genome sequence of Streptomyces sp. B-S-A6 isolated from a cave soil in Thailand.</title>
        <authorList>
            <person name="Chamroensaksri N."/>
            <person name="Muangham S."/>
        </authorList>
    </citation>
    <scope>NUCLEOTIDE SEQUENCE [LARGE SCALE GENOMIC DNA]</scope>
    <source>
        <strain evidence="9 10">B-S-A6</strain>
    </source>
</reference>